<dbReference type="EMBL" id="BLAD01000052">
    <property type="protein sequence ID" value="GES01748.1"/>
    <property type="molecule type" value="Genomic_DNA"/>
</dbReference>
<keyword evidence="2" id="KW-1185">Reference proteome</keyword>
<comment type="caution">
    <text evidence="1">The sequence shown here is derived from an EMBL/GenBank/DDBJ whole genome shotgun (WGS) entry which is preliminary data.</text>
</comment>
<organism evidence="1 2">
    <name type="scientific">Acrocarpospora corrugata</name>
    <dbReference type="NCBI Taxonomy" id="35763"/>
    <lineage>
        <taxon>Bacteria</taxon>
        <taxon>Bacillati</taxon>
        <taxon>Actinomycetota</taxon>
        <taxon>Actinomycetes</taxon>
        <taxon>Streptosporangiales</taxon>
        <taxon>Streptosporangiaceae</taxon>
        <taxon>Acrocarpospora</taxon>
    </lineage>
</organism>
<accession>A0A5M3W5D3</accession>
<reference evidence="1 2" key="1">
    <citation type="submission" date="2019-10" db="EMBL/GenBank/DDBJ databases">
        <title>Whole genome shotgun sequence of Acrocarpospora corrugata NBRC 13972.</title>
        <authorList>
            <person name="Ichikawa N."/>
            <person name="Kimura A."/>
            <person name="Kitahashi Y."/>
            <person name="Komaki H."/>
            <person name="Oguchi A."/>
        </authorList>
    </citation>
    <scope>NUCLEOTIDE SEQUENCE [LARGE SCALE GENOMIC DNA]</scope>
    <source>
        <strain evidence="1 2">NBRC 13972</strain>
    </source>
</reference>
<evidence type="ECO:0008006" key="3">
    <source>
        <dbReference type="Google" id="ProtNLM"/>
    </source>
</evidence>
<proteinExistence type="predicted"/>
<sequence length="118" mass="12470">MGDVAKPGGRPACIDLTRSVALVVYLLRHNVTQDAGGAVLGVSQATVSRRWDKLRKVVGAALHSFIPDPARQIGRGTVLVDGTLAPTWNWKAAEGMYSGKRPASTFKSPAISTAVSSR</sequence>
<gene>
    <name evidence="1" type="ORF">Acor_38120</name>
</gene>
<name>A0A5M3W5D3_9ACTN</name>
<dbReference type="Proteomes" id="UP000334990">
    <property type="component" value="Unassembled WGS sequence"/>
</dbReference>
<evidence type="ECO:0000313" key="2">
    <source>
        <dbReference type="Proteomes" id="UP000334990"/>
    </source>
</evidence>
<dbReference type="AlphaFoldDB" id="A0A5M3W5D3"/>
<protein>
    <recommendedName>
        <fullName evidence="3">Transposase Helix-turn-helix domain-containing protein</fullName>
    </recommendedName>
</protein>
<evidence type="ECO:0000313" key="1">
    <source>
        <dbReference type="EMBL" id="GES01748.1"/>
    </source>
</evidence>